<evidence type="ECO:0000256" key="8">
    <source>
        <dbReference type="ARBA" id="ARBA00061616"/>
    </source>
</evidence>
<feature type="site" description="Stabilizes the phosphoryl group" evidence="12">
    <location>
        <position position="109"/>
    </location>
</feature>
<dbReference type="NCBIfam" id="TIGR01656">
    <property type="entry name" value="Histidinol-ppas"/>
    <property type="match status" value="1"/>
</dbReference>
<keyword evidence="13" id="KW-0460">Magnesium</keyword>
<dbReference type="PANTHER" id="PTHR42891:SF1">
    <property type="entry name" value="D-GLYCERO-BETA-D-MANNO-HEPTOSE-1,7-BISPHOSPHATE 7-PHOSPHATASE"/>
    <property type="match status" value="1"/>
</dbReference>
<dbReference type="PIRSF" id="PIRSF004682">
    <property type="entry name" value="GmhB"/>
    <property type="match status" value="1"/>
</dbReference>
<evidence type="ECO:0000256" key="11">
    <source>
        <dbReference type="PIRSR" id="PIRSR004682-2"/>
    </source>
</evidence>
<dbReference type="PANTHER" id="PTHR42891">
    <property type="entry name" value="D-GLYCERO-BETA-D-MANNO-HEPTOSE-1,7-BISPHOSPHATE 7-PHOSPHATASE"/>
    <property type="match status" value="1"/>
</dbReference>
<keyword evidence="6 9" id="KW-0119">Carbohydrate metabolism</keyword>
<dbReference type="GO" id="GO:0046872">
    <property type="term" value="F:metal ion binding"/>
    <property type="evidence" value="ECO:0007669"/>
    <property type="project" value="UniProtKB-KW"/>
</dbReference>
<feature type="active site" description="Proton donor" evidence="10">
    <location>
        <position position="10"/>
    </location>
</feature>
<dbReference type="InterPro" id="IPR004446">
    <property type="entry name" value="Heptose_bisP_phosphatase"/>
</dbReference>
<evidence type="ECO:0000256" key="2">
    <source>
        <dbReference type="ARBA" id="ARBA00022490"/>
    </source>
</evidence>
<evidence type="ECO:0000256" key="9">
    <source>
        <dbReference type="PIRNR" id="PIRNR004682"/>
    </source>
</evidence>
<keyword evidence="3 13" id="KW-0479">Metal-binding</keyword>
<evidence type="ECO:0000256" key="12">
    <source>
        <dbReference type="PIRSR" id="PIRSR004682-3"/>
    </source>
</evidence>
<feature type="binding site" evidence="13">
    <location>
        <position position="92"/>
    </location>
    <ligand>
        <name>Zn(2+)</name>
        <dbReference type="ChEBI" id="CHEBI:29105"/>
    </ligand>
</feature>
<reference evidence="14 15" key="1">
    <citation type="submission" date="2019-03" db="EMBL/GenBank/DDBJ databases">
        <title>Genomic Encyclopedia of Type Strains, Phase IV (KMG-IV): sequencing the most valuable type-strain genomes for metagenomic binning, comparative biology and taxonomic classification.</title>
        <authorList>
            <person name="Goeker M."/>
        </authorList>
    </citation>
    <scope>NUCLEOTIDE SEQUENCE [LARGE SCALE GENOMIC DNA]</scope>
    <source>
        <strain evidence="14 15">DSM 100055</strain>
    </source>
</reference>
<proteinExistence type="inferred from homology"/>
<evidence type="ECO:0000256" key="13">
    <source>
        <dbReference type="PIRSR" id="PIRSR004682-4"/>
    </source>
</evidence>
<dbReference type="GO" id="GO:0016791">
    <property type="term" value="F:phosphatase activity"/>
    <property type="evidence" value="ECO:0007669"/>
    <property type="project" value="InterPro"/>
</dbReference>
<feature type="binding site" evidence="11">
    <location>
        <begin position="50"/>
        <end position="53"/>
    </location>
    <ligand>
        <name>substrate</name>
    </ligand>
</feature>
<feature type="binding site" evidence="13">
    <location>
        <position position="90"/>
    </location>
    <ligand>
        <name>Zn(2+)</name>
        <dbReference type="ChEBI" id="CHEBI:29105"/>
    </ligand>
</feature>
<keyword evidence="4 9" id="KW-0378">Hydrolase</keyword>
<dbReference type="NCBIfam" id="TIGR01662">
    <property type="entry name" value="HAD-SF-IIIA"/>
    <property type="match status" value="1"/>
</dbReference>
<feature type="binding site" evidence="11">
    <location>
        <begin position="16"/>
        <end position="19"/>
    </location>
    <ligand>
        <name>substrate</name>
    </ligand>
</feature>
<feature type="binding site" evidence="13">
    <location>
        <position position="134"/>
    </location>
    <ligand>
        <name>Mg(2+)</name>
        <dbReference type="ChEBI" id="CHEBI:18420"/>
    </ligand>
</feature>
<evidence type="ECO:0000256" key="5">
    <source>
        <dbReference type="ARBA" id="ARBA00022833"/>
    </source>
</evidence>
<evidence type="ECO:0000256" key="10">
    <source>
        <dbReference type="PIRSR" id="PIRSR004682-1"/>
    </source>
</evidence>
<feature type="binding site" evidence="11">
    <location>
        <begin position="8"/>
        <end position="10"/>
    </location>
    <ligand>
        <name>substrate</name>
    </ligand>
</feature>
<dbReference type="CDD" id="cd07503">
    <property type="entry name" value="HAD_HisB-N"/>
    <property type="match status" value="1"/>
</dbReference>
<feature type="active site" description="Nucleophile" evidence="10">
    <location>
        <position position="8"/>
    </location>
</feature>
<protein>
    <recommendedName>
        <fullName evidence="7 9">D,D-heptose 1,7-bisphosphate phosphatase</fullName>
        <ecNumber evidence="9">3.1.3.-</ecNumber>
    </recommendedName>
</protein>
<feature type="binding site" evidence="13">
    <location>
        <position position="105"/>
    </location>
    <ligand>
        <name>Zn(2+)</name>
        <dbReference type="ChEBI" id="CHEBI:29105"/>
    </ligand>
</feature>
<evidence type="ECO:0000256" key="4">
    <source>
        <dbReference type="ARBA" id="ARBA00022801"/>
    </source>
</evidence>
<evidence type="ECO:0000313" key="14">
    <source>
        <dbReference type="EMBL" id="TDT69811.1"/>
    </source>
</evidence>
<comment type="cofactor">
    <cofactor evidence="13">
        <name>Mg(2+)</name>
        <dbReference type="ChEBI" id="CHEBI:18420"/>
    </cofactor>
</comment>
<feature type="binding site" evidence="13">
    <location>
        <position position="135"/>
    </location>
    <ligand>
        <name>Mg(2+)</name>
        <dbReference type="ChEBI" id="CHEBI:18420"/>
    </ligand>
</feature>
<evidence type="ECO:0000256" key="3">
    <source>
        <dbReference type="ARBA" id="ARBA00022723"/>
    </source>
</evidence>
<dbReference type="InterPro" id="IPR006549">
    <property type="entry name" value="HAD-SF_hydro_IIIA"/>
</dbReference>
<dbReference type="Proteomes" id="UP000294678">
    <property type="component" value="Unassembled WGS sequence"/>
</dbReference>
<dbReference type="InterPro" id="IPR036412">
    <property type="entry name" value="HAD-like_sf"/>
</dbReference>
<feature type="site" description="Stabilizes the phosphoryl group" evidence="12">
    <location>
        <position position="50"/>
    </location>
</feature>
<keyword evidence="5 13" id="KW-0862">Zinc</keyword>
<dbReference type="InterPro" id="IPR023214">
    <property type="entry name" value="HAD_sf"/>
</dbReference>
<gene>
    <name evidence="14" type="ORF">EV215_1353</name>
</gene>
<evidence type="ECO:0000313" key="15">
    <source>
        <dbReference type="Proteomes" id="UP000294678"/>
    </source>
</evidence>
<dbReference type="InterPro" id="IPR006543">
    <property type="entry name" value="Histidinol-phos"/>
</dbReference>
<comment type="subcellular location">
    <subcellularLocation>
        <location evidence="1 9">Cytoplasm</location>
    </subcellularLocation>
</comment>
<keyword evidence="2 9" id="KW-0963">Cytoplasm</keyword>
<sequence length="187" mass="22225">MKKCIFIDRDGTINIEKNYLHKIEEFEFIKNSEKAIKIFKELGYLVIVITNQSGIARGYYSENDVKILHEYINKILKERYDIEIDDFYYCPHHIKGEIKEYAIECKCRKPEPELFIKAKEKYNIDFLNSYMIGDKLSDLEGAIKLGIEPVFVRTGHGKIEEEKIYFNVKKYNDIYVFAKELKNKLNK</sequence>
<dbReference type="Pfam" id="PF13242">
    <property type="entry name" value="Hydrolase_like"/>
    <property type="match status" value="1"/>
</dbReference>
<feature type="binding site" evidence="11">
    <location>
        <position position="135"/>
    </location>
    <ligand>
        <name>substrate</name>
    </ligand>
</feature>
<feature type="binding site" evidence="11">
    <location>
        <begin position="108"/>
        <end position="109"/>
    </location>
    <ligand>
        <name>substrate</name>
    </ligand>
</feature>
<feature type="site" description="Contributes to substrate recognition" evidence="12">
    <location>
        <position position="108"/>
    </location>
</feature>
<comment type="similarity">
    <text evidence="8 9">Belongs to the gmhB family.</text>
</comment>
<dbReference type="FunFam" id="3.40.50.1000:FF:000037">
    <property type="entry name" value="D,D-heptose 1,7-bisphosphate phosphatase"/>
    <property type="match status" value="1"/>
</dbReference>
<dbReference type="EC" id="3.1.3.-" evidence="9"/>
<dbReference type="AlphaFoldDB" id="A0AA46I5I8"/>
<feature type="binding site" evidence="13">
    <location>
        <position position="8"/>
    </location>
    <ligand>
        <name>Mg(2+)</name>
        <dbReference type="ChEBI" id="CHEBI:18420"/>
    </ligand>
</feature>
<comment type="caution">
    <text evidence="14">The sequence shown here is derived from an EMBL/GenBank/DDBJ whole genome shotgun (WGS) entry which is preliminary data.</text>
</comment>
<dbReference type="GO" id="GO:0005737">
    <property type="term" value="C:cytoplasm"/>
    <property type="evidence" value="ECO:0007669"/>
    <property type="project" value="UniProtKB-SubCell"/>
</dbReference>
<dbReference type="SUPFAM" id="SSF56784">
    <property type="entry name" value="HAD-like"/>
    <property type="match status" value="1"/>
</dbReference>
<keyword evidence="15" id="KW-1185">Reference proteome</keyword>
<dbReference type="NCBIfam" id="TIGR00213">
    <property type="entry name" value="GmhB_yaeD"/>
    <property type="match status" value="1"/>
</dbReference>
<feature type="binding site" evidence="13">
    <location>
        <position position="10"/>
    </location>
    <ligand>
        <name>Mg(2+)</name>
        <dbReference type="ChEBI" id="CHEBI:18420"/>
    </ligand>
</feature>
<comment type="cofactor">
    <cofactor evidence="13">
        <name>Zn(2+)</name>
        <dbReference type="ChEBI" id="CHEBI:29105"/>
    </cofactor>
</comment>
<dbReference type="GO" id="GO:0005975">
    <property type="term" value="P:carbohydrate metabolic process"/>
    <property type="evidence" value="ECO:0007669"/>
    <property type="project" value="InterPro"/>
</dbReference>
<evidence type="ECO:0000256" key="6">
    <source>
        <dbReference type="ARBA" id="ARBA00023277"/>
    </source>
</evidence>
<name>A0AA46I5I8_9FUSO</name>
<dbReference type="EMBL" id="SOBG01000005">
    <property type="protein sequence ID" value="TDT69811.1"/>
    <property type="molecule type" value="Genomic_DNA"/>
</dbReference>
<evidence type="ECO:0000256" key="1">
    <source>
        <dbReference type="ARBA" id="ARBA00004496"/>
    </source>
</evidence>
<dbReference type="Gene3D" id="3.40.50.1000">
    <property type="entry name" value="HAD superfamily/HAD-like"/>
    <property type="match status" value="1"/>
</dbReference>
<dbReference type="NCBIfam" id="NF006506">
    <property type="entry name" value="PRK08942.1"/>
    <property type="match status" value="1"/>
</dbReference>
<evidence type="ECO:0000256" key="7">
    <source>
        <dbReference type="ARBA" id="ARBA00031828"/>
    </source>
</evidence>
<feature type="binding site" evidence="13">
    <location>
        <position position="107"/>
    </location>
    <ligand>
        <name>Zn(2+)</name>
        <dbReference type="ChEBI" id="CHEBI:29105"/>
    </ligand>
</feature>
<accession>A0AA46I5I8</accession>
<dbReference type="RefSeq" id="WP_134113222.1">
    <property type="nucleotide sequence ID" value="NZ_SOBG01000005.1"/>
</dbReference>
<organism evidence="14 15">
    <name type="scientific">Hypnocyclicus thermotrophus</name>
    <dbReference type="NCBI Taxonomy" id="1627895"/>
    <lineage>
        <taxon>Bacteria</taxon>
        <taxon>Fusobacteriati</taxon>
        <taxon>Fusobacteriota</taxon>
        <taxon>Fusobacteriia</taxon>
        <taxon>Fusobacteriales</taxon>
        <taxon>Fusobacteriaceae</taxon>
        <taxon>Hypnocyclicus</taxon>
    </lineage>
</organism>